<dbReference type="RefSeq" id="WP_191205992.1">
    <property type="nucleotide sequence ID" value="NZ_JACXZA010000006.1"/>
</dbReference>
<keyword evidence="2" id="KW-1185">Reference proteome</keyword>
<evidence type="ECO:0000313" key="2">
    <source>
        <dbReference type="Proteomes" id="UP000609346"/>
    </source>
</evidence>
<reference evidence="1 2" key="1">
    <citation type="submission" date="2020-09" db="EMBL/GenBank/DDBJ databases">
        <title>Paenibacillus sp. strain PR3 16S rRNA gene Genome sequencing and assembly.</title>
        <authorList>
            <person name="Kim J."/>
        </authorList>
    </citation>
    <scope>NUCLEOTIDE SEQUENCE [LARGE SCALE GENOMIC DNA]</scope>
    <source>
        <strain evidence="1 2">PR3</strain>
    </source>
</reference>
<name>A0ABR8N0I3_9BACL</name>
<dbReference type="EMBL" id="JACXZA010000006">
    <property type="protein sequence ID" value="MBD3921707.1"/>
    <property type="molecule type" value="Genomic_DNA"/>
</dbReference>
<gene>
    <name evidence="1" type="ORF">H8B09_23275</name>
</gene>
<sequence length="175" mass="18907">MSLKKGLFIAFMALIALLVGIVYLTPTVGDVLSNTRFEGYAKKAGIPISKKAPPLPKVTSEQIQIPVIQSSYCWSNLGCADYAGGKSQLQGVSPTPVNPGAAIKVSFSYKPKPNTLSIQQFGDEYKSTQIPFNNGSFIAPKEQGIYYYGISAYWTTADGKYSKGDTSSVFVIEVK</sequence>
<organism evidence="1 2">
    <name type="scientific">Paenibacillus terricola</name>
    <dbReference type="NCBI Taxonomy" id="2763503"/>
    <lineage>
        <taxon>Bacteria</taxon>
        <taxon>Bacillati</taxon>
        <taxon>Bacillota</taxon>
        <taxon>Bacilli</taxon>
        <taxon>Bacillales</taxon>
        <taxon>Paenibacillaceae</taxon>
        <taxon>Paenibacillus</taxon>
    </lineage>
</organism>
<dbReference type="Proteomes" id="UP000609346">
    <property type="component" value="Unassembled WGS sequence"/>
</dbReference>
<evidence type="ECO:0000313" key="1">
    <source>
        <dbReference type="EMBL" id="MBD3921707.1"/>
    </source>
</evidence>
<comment type="caution">
    <text evidence="1">The sequence shown here is derived from an EMBL/GenBank/DDBJ whole genome shotgun (WGS) entry which is preliminary data.</text>
</comment>
<proteinExistence type="predicted"/>
<protein>
    <submittedName>
        <fullName evidence="1">Uncharacterized protein</fullName>
    </submittedName>
</protein>
<accession>A0ABR8N0I3</accession>